<dbReference type="PROSITE" id="PS50600">
    <property type="entry name" value="ULP_PROTEASE"/>
    <property type="match status" value="1"/>
</dbReference>
<keyword evidence="3" id="KW-0378">Hydrolase</keyword>
<evidence type="ECO:0000313" key="5">
    <source>
        <dbReference type="EMBL" id="GMF31324.1"/>
    </source>
</evidence>
<comment type="similarity">
    <text evidence="1">Belongs to the peptidase C48 family.</text>
</comment>
<evidence type="ECO:0000256" key="2">
    <source>
        <dbReference type="ARBA" id="ARBA00022670"/>
    </source>
</evidence>
<dbReference type="EMBL" id="BSXT01000628">
    <property type="protein sequence ID" value="GMF31324.1"/>
    <property type="molecule type" value="Genomic_DNA"/>
</dbReference>
<accession>A0A9W6X586</accession>
<reference evidence="5" key="1">
    <citation type="submission" date="2023-04" db="EMBL/GenBank/DDBJ databases">
        <title>Phytophthora fragariaefolia NBRC 109709.</title>
        <authorList>
            <person name="Ichikawa N."/>
            <person name="Sato H."/>
            <person name="Tonouchi N."/>
        </authorList>
    </citation>
    <scope>NUCLEOTIDE SEQUENCE</scope>
    <source>
        <strain evidence="5">NBRC 109709</strain>
    </source>
</reference>
<evidence type="ECO:0000259" key="4">
    <source>
        <dbReference type="PROSITE" id="PS50600"/>
    </source>
</evidence>
<keyword evidence="2" id="KW-0645">Protease</keyword>
<dbReference type="InterPro" id="IPR038765">
    <property type="entry name" value="Papain-like_cys_pep_sf"/>
</dbReference>
<dbReference type="OrthoDB" id="91731at2759"/>
<evidence type="ECO:0000256" key="1">
    <source>
        <dbReference type="ARBA" id="ARBA00005234"/>
    </source>
</evidence>
<dbReference type="GO" id="GO:0008234">
    <property type="term" value="F:cysteine-type peptidase activity"/>
    <property type="evidence" value="ECO:0007669"/>
    <property type="project" value="InterPro"/>
</dbReference>
<keyword evidence="6" id="KW-1185">Reference proteome</keyword>
<sequence>MQAEVMDLVGKTCLSDDTINIVMAKLFGGRRDVTIVDPSIVGSVEGGYMPGVAAVFAYVFDNVTSRKILIPVCCNKTHWCGIILDLDINNVCIYDPMKSSYTVRVRALAESLIVQLPDYAPRKYRVHHYQTNLGIQVGSFNCGVYVLLAFEEFADAQGLCMLGRKELQYLRYRYICMCA</sequence>
<gene>
    <name evidence="5" type="ORF">Pfra01_000715000</name>
</gene>
<dbReference type="Gene3D" id="3.40.395.10">
    <property type="entry name" value="Adenoviral Proteinase, Chain A"/>
    <property type="match status" value="1"/>
</dbReference>
<dbReference type="AlphaFoldDB" id="A0A9W6X586"/>
<name>A0A9W6X586_9STRA</name>
<protein>
    <submittedName>
        <fullName evidence="5">Unnamed protein product</fullName>
    </submittedName>
</protein>
<dbReference type="Pfam" id="PF02902">
    <property type="entry name" value="Peptidase_C48"/>
    <property type="match status" value="1"/>
</dbReference>
<dbReference type="SUPFAM" id="SSF54001">
    <property type="entry name" value="Cysteine proteinases"/>
    <property type="match status" value="1"/>
</dbReference>
<comment type="caution">
    <text evidence="5">The sequence shown here is derived from an EMBL/GenBank/DDBJ whole genome shotgun (WGS) entry which is preliminary data.</text>
</comment>
<dbReference type="InterPro" id="IPR003653">
    <property type="entry name" value="Peptidase_C48_C"/>
</dbReference>
<evidence type="ECO:0000313" key="6">
    <source>
        <dbReference type="Proteomes" id="UP001165121"/>
    </source>
</evidence>
<evidence type="ECO:0000256" key="3">
    <source>
        <dbReference type="ARBA" id="ARBA00022801"/>
    </source>
</evidence>
<feature type="domain" description="Ubiquitin-like protease family profile" evidence="4">
    <location>
        <begin position="1"/>
        <end position="153"/>
    </location>
</feature>
<dbReference type="Proteomes" id="UP001165121">
    <property type="component" value="Unassembled WGS sequence"/>
</dbReference>
<dbReference type="GO" id="GO:0006508">
    <property type="term" value="P:proteolysis"/>
    <property type="evidence" value="ECO:0007669"/>
    <property type="project" value="UniProtKB-KW"/>
</dbReference>
<organism evidence="5 6">
    <name type="scientific">Phytophthora fragariaefolia</name>
    <dbReference type="NCBI Taxonomy" id="1490495"/>
    <lineage>
        <taxon>Eukaryota</taxon>
        <taxon>Sar</taxon>
        <taxon>Stramenopiles</taxon>
        <taxon>Oomycota</taxon>
        <taxon>Peronosporomycetes</taxon>
        <taxon>Peronosporales</taxon>
        <taxon>Peronosporaceae</taxon>
        <taxon>Phytophthora</taxon>
    </lineage>
</organism>
<proteinExistence type="inferred from homology"/>